<protein>
    <submittedName>
        <fullName evidence="1">Uncharacterized protein</fullName>
    </submittedName>
</protein>
<evidence type="ECO:0000313" key="1">
    <source>
        <dbReference type="EMBL" id="GHC52556.1"/>
    </source>
</evidence>
<sequence length="75" mass="8211">MSSVTVSTTVDIDVDVELSDIDTSDLISELESRGLDHIDHAPALQAMFQALSLGQEDEALKLLRTYLCDCLGRVM</sequence>
<dbReference type="RefSeq" id="WP_189392983.1">
    <property type="nucleotide sequence ID" value="NZ_BMZN01000004.1"/>
</dbReference>
<name>A0A8H9IR94_9BURK</name>
<organism evidence="1 2">
    <name type="scientific">Alcaligenes pakistanensis</name>
    <dbReference type="NCBI Taxonomy" id="1482717"/>
    <lineage>
        <taxon>Bacteria</taxon>
        <taxon>Pseudomonadati</taxon>
        <taxon>Pseudomonadota</taxon>
        <taxon>Betaproteobacteria</taxon>
        <taxon>Burkholderiales</taxon>
        <taxon>Alcaligenaceae</taxon>
        <taxon>Alcaligenes</taxon>
    </lineage>
</organism>
<gene>
    <name evidence="1" type="ORF">GCM10010096_25850</name>
</gene>
<reference evidence="2" key="1">
    <citation type="journal article" date="2019" name="Int. J. Syst. Evol. Microbiol.">
        <title>The Global Catalogue of Microorganisms (GCM) 10K type strain sequencing project: providing services to taxonomists for standard genome sequencing and annotation.</title>
        <authorList>
            <consortium name="The Broad Institute Genomics Platform"/>
            <consortium name="The Broad Institute Genome Sequencing Center for Infectious Disease"/>
            <person name="Wu L."/>
            <person name="Ma J."/>
        </authorList>
    </citation>
    <scope>NUCLEOTIDE SEQUENCE [LARGE SCALE GENOMIC DNA]</scope>
    <source>
        <strain evidence="2">KCTC 42083</strain>
    </source>
</reference>
<proteinExistence type="predicted"/>
<accession>A0A8H9IR94</accession>
<evidence type="ECO:0000313" key="2">
    <source>
        <dbReference type="Proteomes" id="UP000608923"/>
    </source>
</evidence>
<dbReference type="AlphaFoldDB" id="A0A8H9IR94"/>
<keyword evidence="2" id="KW-1185">Reference proteome</keyword>
<dbReference type="EMBL" id="BMZN01000004">
    <property type="protein sequence ID" value="GHC52556.1"/>
    <property type="molecule type" value="Genomic_DNA"/>
</dbReference>
<dbReference type="Proteomes" id="UP000608923">
    <property type="component" value="Unassembled WGS sequence"/>
</dbReference>
<comment type="caution">
    <text evidence="1">The sequence shown here is derived from an EMBL/GenBank/DDBJ whole genome shotgun (WGS) entry which is preliminary data.</text>
</comment>